<dbReference type="RefSeq" id="WP_036189994.1">
    <property type="nucleotide sequence ID" value="NZ_AVDA01000036.1"/>
</dbReference>
<dbReference type="STRING" id="1384049.CD29_18665"/>
<comment type="caution">
    <text evidence="2">The sequence shown here is derived from an EMBL/GenBank/DDBJ whole genome shotgun (WGS) entry which is preliminary data.</text>
</comment>
<accession>A0A0A3HVM2</accession>
<dbReference type="AlphaFoldDB" id="A0A0A3HVM2"/>
<dbReference type="EMBL" id="JPVN01000036">
    <property type="protein sequence ID" value="KGR74343.1"/>
    <property type="molecule type" value="Genomic_DNA"/>
</dbReference>
<reference evidence="2 3" key="1">
    <citation type="submission" date="2014-02" db="EMBL/GenBank/DDBJ databases">
        <title>Draft genome sequence of Lysinibacillus manganicus DSM 26584T.</title>
        <authorList>
            <person name="Zhang F."/>
            <person name="Wang G."/>
            <person name="Zhang L."/>
        </authorList>
    </citation>
    <scope>NUCLEOTIDE SEQUENCE [LARGE SCALE GENOMIC DNA]</scope>
    <source>
        <strain evidence="2 3">DSM 26584</strain>
    </source>
</reference>
<keyword evidence="1" id="KW-0812">Transmembrane</keyword>
<keyword evidence="3" id="KW-1185">Reference proteome</keyword>
<name>A0A0A3HVM2_9BACL</name>
<dbReference type="OrthoDB" id="2589718at2"/>
<keyword evidence="1" id="KW-1133">Transmembrane helix</keyword>
<dbReference type="Proteomes" id="UP000030416">
    <property type="component" value="Unassembled WGS sequence"/>
</dbReference>
<evidence type="ECO:0000313" key="2">
    <source>
        <dbReference type="EMBL" id="KGR74343.1"/>
    </source>
</evidence>
<organism evidence="2 3">
    <name type="scientific">Ureibacillus manganicus DSM 26584</name>
    <dbReference type="NCBI Taxonomy" id="1384049"/>
    <lineage>
        <taxon>Bacteria</taxon>
        <taxon>Bacillati</taxon>
        <taxon>Bacillota</taxon>
        <taxon>Bacilli</taxon>
        <taxon>Bacillales</taxon>
        <taxon>Caryophanaceae</taxon>
        <taxon>Ureibacillus</taxon>
    </lineage>
</organism>
<proteinExistence type="predicted"/>
<protein>
    <submittedName>
        <fullName evidence="2">Uncharacterized protein</fullName>
    </submittedName>
</protein>
<sequence>MKGNGFLIKLIFIGVPIIVFLLWISGSINLWFYGIGDIADNVEGYYLEHDTIDGEYSVTIDLSDPKSNEGKVLYDDGEHQIYVSEVIDRNDTDYQVHFRASGKYNFHGASLVSATKHKRVQGGFTYNFEANATATYRGHTFKVYESGTSGLNYNDGDDFGLYLIPQDTEVTIDIAEDPIIEVTLSNLTLHKWGRN</sequence>
<gene>
    <name evidence="2" type="ORF">CD29_18665</name>
</gene>
<dbReference type="eggNOG" id="ENOG5031S7G">
    <property type="taxonomic scope" value="Bacteria"/>
</dbReference>
<feature type="transmembrane region" description="Helical" evidence="1">
    <location>
        <begin position="6"/>
        <end position="24"/>
    </location>
</feature>
<evidence type="ECO:0000256" key="1">
    <source>
        <dbReference type="SAM" id="Phobius"/>
    </source>
</evidence>
<evidence type="ECO:0000313" key="3">
    <source>
        <dbReference type="Proteomes" id="UP000030416"/>
    </source>
</evidence>
<keyword evidence="1" id="KW-0472">Membrane</keyword>